<sequence>MIKINHNYGKYFGLFLCGAFLISACSEKITNGLTVATSLKKLSIEEKNLERIDSLLATALINNWMAGATALVAVDGKIIYGKGFGFRDRESKAMMRPMDEFRIASMTKPIVTAAAMKLIEEGKLNLQDPVSKFIPEFKNPKVLATFNAKDTTYTTVDAKKEITIEDLMTHTSGIGYGFADPRLALIYKKNGIPDLALADSVKVLDKMKKLGTLPLGVQPNSRFYYGLSTDVLGAVIEVASGKNLGEYVNEVILKPLGMLNTYFFLPADKPNRLAVMYGETTTGRLERLPIVSRGYNVNFPVTGAKTYYSGGSGLSSTIEDYAKFCQMILNNGSFDGKQILSAISVKEMTTNQIGDLEVSKNKFGLGFQIATAEGLKNGAKVGKLNWGGAFNTMFWIDPERKSIAILMTQVYPAIHKNELFNQFEQLVNDALDRKPTKK</sequence>
<evidence type="ECO:0000313" key="2">
    <source>
        <dbReference type="EMBL" id="MFD2731445.1"/>
    </source>
</evidence>
<dbReference type="InterPro" id="IPR001466">
    <property type="entry name" value="Beta-lactam-related"/>
</dbReference>
<proteinExistence type="predicted"/>
<dbReference type="SUPFAM" id="SSF56601">
    <property type="entry name" value="beta-lactamase/transpeptidase-like"/>
    <property type="match status" value="1"/>
</dbReference>
<protein>
    <submittedName>
        <fullName evidence="2">Serine hydrolase domain-containing protein</fullName>
        <ecNumber evidence="2">3.-.-.-</ecNumber>
    </submittedName>
</protein>
<dbReference type="EC" id="3.-.-.-" evidence="2"/>
<keyword evidence="2" id="KW-0378">Hydrolase</keyword>
<dbReference type="InterPro" id="IPR050789">
    <property type="entry name" value="Diverse_Enzym_Activities"/>
</dbReference>
<reference evidence="3" key="1">
    <citation type="journal article" date="2019" name="Int. J. Syst. Evol. Microbiol.">
        <title>The Global Catalogue of Microorganisms (GCM) 10K type strain sequencing project: providing services to taxonomists for standard genome sequencing and annotation.</title>
        <authorList>
            <consortium name="The Broad Institute Genomics Platform"/>
            <consortium name="The Broad Institute Genome Sequencing Center for Infectious Disease"/>
            <person name="Wu L."/>
            <person name="Ma J."/>
        </authorList>
    </citation>
    <scope>NUCLEOTIDE SEQUENCE [LARGE SCALE GENOMIC DNA]</scope>
    <source>
        <strain evidence="3">KCTC 42456</strain>
    </source>
</reference>
<gene>
    <name evidence="2" type="ORF">ACFSSE_06980</name>
</gene>
<dbReference type="PANTHER" id="PTHR43283:SF3">
    <property type="entry name" value="BETA-LACTAMASE FAMILY PROTEIN (AFU_ORTHOLOGUE AFUA_5G07500)"/>
    <property type="match status" value="1"/>
</dbReference>
<dbReference type="Gene3D" id="3.40.710.10">
    <property type="entry name" value="DD-peptidase/beta-lactamase superfamily"/>
    <property type="match status" value="1"/>
</dbReference>
<dbReference type="PROSITE" id="PS51257">
    <property type="entry name" value="PROKAR_LIPOPROTEIN"/>
    <property type="match status" value="1"/>
</dbReference>
<feature type="domain" description="Beta-lactamase-related" evidence="1">
    <location>
        <begin position="54"/>
        <end position="411"/>
    </location>
</feature>
<keyword evidence="3" id="KW-1185">Reference proteome</keyword>
<organism evidence="2 3">
    <name type="scientific">Pedobacter alpinus</name>
    <dbReference type="NCBI Taxonomy" id="1590643"/>
    <lineage>
        <taxon>Bacteria</taxon>
        <taxon>Pseudomonadati</taxon>
        <taxon>Bacteroidota</taxon>
        <taxon>Sphingobacteriia</taxon>
        <taxon>Sphingobacteriales</taxon>
        <taxon>Sphingobacteriaceae</taxon>
        <taxon>Pedobacter</taxon>
    </lineage>
</organism>
<dbReference type="Proteomes" id="UP001597546">
    <property type="component" value="Unassembled WGS sequence"/>
</dbReference>
<comment type="caution">
    <text evidence="2">The sequence shown here is derived from an EMBL/GenBank/DDBJ whole genome shotgun (WGS) entry which is preliminary data.</text>
</comment>
<dbReference type="PANTHER" id="PTHR43283">
    <property type="entry name" value="BETA-LACTAMASE-RELATED"/>
    <property type="match status" value="1"/>
</dbReference>
<evidence type="ECO:0000259" key="1">
    <source>
        <dbReference type="Pfam" id="PF00144"/>
    </source>
</evidence>
<dbReference type="RefSeq" id="WP_379042998.1">
    <property type="nucleotide sequence ID" value="NZ_JBHSKW010000027.1"/>
</dbReference>
<dbReference type="InterPro" id="IPR012338">
    <property type="entry name" value="Beta-lactam/transpept-like"/>
</dbReference>
<accession>A0ABW5TRR9</accession>
<evidence type="ECO:0000313" key="3">
    <source>
        <dbReference type="Proteomes" id="UP001597546"/>
    </source>
</evidence>
<name>A0ABW5TRR9_9SPHI</name>
<dbReference type="GO" id="GO:0016787">
    <property type="term" value="F:hydrolase activity"/>
    <property type="evidence" value="ECO:0007669"/>
    <property type="project" value="UniProtKB-KW"/>
</dbReference>
<dbReference type="Pfam" id="PF00144">
    <property type="entry name" value="Beta-lactamase"/>
    <property type="match status" value="1"/>
</dbReference>
<dbReference type="EMBL" id="JBHULV010000022">
    <property type="protein sequence ID" value="MFD2731445.1"/>
    <property type="molecule type" value="Genomic_DNA"/>
</dbReference>